<sequence length="218" mass="25147">MNYIAAIDYEHLDNGVFLTSLAQSLSQQQDEQEVRSILIHSDSEYTERVIQTGVMREQARIRSVKDLNKRLVALLADEGVSTVGINPNKRNVITHSDGELNLDQSFLDTLPKRSVLLLSTLIQDLDTGEPTILELPRLMNFISDELSVDERFIFTKSDESEVFTKSKEMQHLQWQNMDETFRDRQIPNEFTEYNRSVRLSSARDFSQLPKLDHSTLIE</sequence>
<reference evidence="1 2" key="1">
    <citation type="submission" date="2019-07" db="EMBL/GenBank/DDBJ databases">
        <title>Genomic Encyclopedia of Archaeal and Bacterial Type Strains, Phase II (KMG-II): from individual species to whole genera.</title>
        <authorList>
            <person name="Goeker M."/>
        </authorList>
    </citation>
    <scope>NUCLEOTIDE SEQUENCE [LARGE SCALE GENOMIC DNA]</scope>
    <source>
        <strain evidence="1 2">DSM 21935</strain>
    </source>
</reference>
<dbReference type="Gene3D" id="3.40.1160.10">
    <property type="entry name" value="Acetylglutamate kinase-like"/>
    <property type="match status" value="1"/>
</dbReference>
<name>A0A5D3YPD7_9BACT</name>
<comment type="caution">
    <text evidence="1">The sequence shown here is derived from an EMBL/GenBank/DDBJ whole genome shotgun (WGS) entry which is preliminary data.</text>
</comment>
<dbReference type="RefSeq" id="WP_148897590.1">
    <property type="nucleotide sequence ID" value="NZ_VNHY01000001.1"/>
</dbReference>
<evidence type="ECO:0000313" key="2">
    <source>
        <dbReference type="Proteomes" id="UP000324595"/>
    </source>
</evidence>
<dbReference type="Proteomes" id="UP000324595">
    <property type="component" value="Unassembled WGS sequence"/>
</dbReference>
<accession>A0A5D3YPD7</accession>
<dbReference type="InterPro" id="IPR036393">
    <property type="entry name" value="AceGlu_kinase-like_sf"/>
</dbReference>
<gene>
    <name evidence="1" type="ORF">LX73_0192</name>
</gene>
<organism evidence="1 2">
    <name type="scientific">Fodinibius salinus</name>
    <dbReference type="NCBI Taxonomy" id="860790"/>
    <lineage>
        <taxon>Bacteria</taxon>
        <taxon>Pseudomonadati</taxon>
        <taxon>Balneolota</taxon>
        <taxon>Balneolia</taxon>
        <taxon>Balneolales</taxon>
        <taxon>Balneolaceae</taxon>
        <taxon>Fodinibius</taxon>
    </lineage>
</organism>
<keyword evidence="2" id="KW-1185">Reference proteome</keyword>
<proteinExistence type="predicted"/>
<dbReference type="OrthoDB" id="1524272at2"/>
<protein>
    <submittedName>
        <fullName evidence="1">Uncharacterized protein</fullName>
    </submittedName>
</protein>
<dbReference type="EMBL" id="VNHY01000001">
    <property type="protein sequence ID" value="TYP94899.1"/>
    <property type="molecule type" value="Genomic_DNA"/>
</dbReference>
<evidence type="ECO:0000313" key="1">
    <source>
        <dbReference type="EMBL" id="TYP94899.1"/>
    </source>
</evidence>
<dbReference type="AlphaFoldDB" id="A0A5D3YPD7"/>